<dbReference type="EMBL" id="JAUZEE010000002">
    <property type="protein sequence ID" value="MDP4299926.1"/>
    <property type="molecule type" value="Genomic_DNA"/>
</dbReference>
<sequence length="101" mass="11783">MSDGNLRLFIDLETRARKFITEWSLEFKERVEDKTPVVTGNLKNGYFIVNKQSGFEFSNIEEYFGYVENGTLHFAPRRMVGRTLLEAEDISQVAMEKINKK</sequence>
<proteinExistence type="predicted"/>
<reference evidence="1 2" key="1">
    <citation type="submission" date="2023-08" db="EMBL/GenBank/DDBJ databases">
        <authorList>
            <person name="Roldan D.M."/>
            <person name="Menes R.J."/>
        </authorList>
    </citation>
    <scope>NUCLEOTIDE SEQUENCE [LARGE SCALE GENOMIC DNA]</scope>
    <source>
        <strain evidence="1 2">CCM 2812</strain>
    </source>
</reference>
<evidence type="ECO:0000313" key="1">
    <source>
        <dbReference type="EMBL" id="MDP4299926.1"/>
    </source>
</evidence>
<protein>
    <submittedName>
        <fullName evidence="1">Uncharacterized protein</fullName>
    </submittedName>
</protein>
<organism evidence="1 2">
    <name type="scientific">Leptothrix discophora</name>
    <dbReference type="NCBI Taxonomy" id="89"/>
    <lineage>
        <taxon>Bacteria</taxon>
        <taxon>Pseudomonadati</taxon>
        <taxon>Pseudomonadota</taxon>
        <taxon>Betaproteobacteria</taxon>
        <taxon>Burkholderiales</taxon>
        <taxon>Sphaerotilaceae</taxon>
        <taxon>Leptothrix</taxon>
    </lineage>
</organism>
<accession>A0ABT9G0C0</accession>
<keyword evidence="2" id="KW-1185">Reference proteome</keyword>
<dbReference type="RefSeq" id="WP_305748482.1">
    <property type="nucleotide sequence ID" value="NZ_JAUZEE010000002.1"/>
</dbReference>
<evidence type="ECO:0000313" key="2">
    <source>
        <dbReference type="Proteomes" id="UP001235760"/>
    </source>
</evidence>
<gene>
    <name evidence="1" type="ORF">Q8X39_04715</name>
</gene>
<comment type="caution">
    <text evidence="1">The sequence shown here is derived from an EMBL/GenBank/DDBJ whole genome shotgun (WGS) entry which is preliminary data.</text>
</comment>
<name>A0ABT9G0C0_LEPDI</name>
<dbReference type="Proteomes" id="UP001235760">
    <property type="component" value="Unassembled WGS sequence"/>
</dbReference>